<keyword evidence="2" id="KW-1133">Transmembrane helix</keyword>
<evidence type="ECO:0000256" key="1">
    <source>
        <dbReference type="SAM" id="MobiDB-lite"/>
    </source>
</evidence>
<dbReference type="PANTHER" id="PTHR28008:SF1">
    <property type="entry name" value="DOMAIN PROTEIN, PUTATIVE (AFU_ORTHOLOGUE AFUA_3G10980)-RELATED"/>
    <property type="match status" value="1"/>
</dbReference>
<keyword evidence="4" id="KW-1185">Reference proteome</keyword>
<keyword evidence="2" id="KW-0812">Transmembrane</keyword>
<feature type="transmembrane region" description="Helical" evidence="2">
    <location>
        <begin position="91"/>
        <end position="110"/>
    </location>
</feature>
<feature type="transmembrane region" description="Helical" evidence="2">
    <location>
        <begin position="122"/>
        <end position="143"/>
    </location>
</feature>
<dbReference type="EMBL" id="MU150310">
    <property type="protein sequence ID" value="KAF9459815.1"/>
    <property type="molecule type" value="Genomic_DNA"/>
</dbReference>
<evidence type="ECO:0000313" key="4">
    <source>
        <dbReference type="Proteomes" id="UP000807353"/>
    </source>
</evidence>
<keyword evidence="2" id="KW-0472">Membrane</keyword>
<accession>A0A9P5Y222</accession>
<sequence>MTFWKVVHKISKNVMKSYRFQIPKYDMPIRLRPWFLVFTCVVMIILAFLGFTNLDLPLNDKLLHFLCFCLATGVFYFIIDVEEDARRIWFWRRSGLIFTGVICFFCGGILSEVIQSLLPYKVFQIGDVIANLLGSSVGLFAAYHLERYYRHRREIARLYQPINTSLSDLEDDEESVQVLPLSNNPPGPIPKGNKRKSQRIANVWDEQEELFDIGGDSDEDETPRILSLGPLQPPLEGVSVPKILVTSS</sequence>
<evidence type="ECO:0008006" key="5">
    <source>
        <dbReference type="Google" id="ProtNLM"/>
    </source>
</evidence>
<comment type="caution">
    <text evidence="3">The sequence shown here is derived from an EMBL/GenBank/DDBJ whole genome shotgun (WGS) entry which is preliminary data.</text>
</comment>
<dbReference type="PANTHER" id="PTHR28008">
    <property type="entry name" value="DOMAIN PROTEIN, PUTATIVE (AFU_ORTHOLOGUE AFUA_3G10980)-RELATED"/>
    <property type="match status" value="1"/>
</dbReference>
<protein>
    <recommendedName>
        <fullName evidence="5">VanZ-like domain-containing protein</fullName>
    </recommendedName>
</protein>
<evidence type="ECO:0000313" key="3">
    <source>
        <dbReference type="EMBL" id="KAF9459815.1"/>
    </source>
</evidence>
<proteinExistence type="predicted"/>
<reference evidence="3" key="1">
    <citation type="submission" date="2020-11" db="EMBL/GenBank/DDBJ databases">
        <authorList>
            <consortium name="DOE Joint Genome Institute"/>
            <person name="Ahrendt S."/>
            <person name="Riley R."/>
            <person name="Andreopoulos W."/>
            <person name="Labutti K."/>
            <person name="Pangilinan J."/>
            <person name="Ruiz-Duenas F.J."/>
            <person name="Barrasa J.M."/>
            <person name="Sanchez-Garcia M."/>
            <person name="Camarero S."/>
            <person name="Miyauchi S."/>
            <person name="Serrano A."/>
            <person name="Linde D."/>
            <person name="Babiker R."/>
            <person name="Drula E."/>
            <person name="Ayuso-Fernandez I."/>
            <person name="Pacheco R."/>
            <person name="Padilla G."/>
            <person name="Ferreira P."/>
            <person name="Barriuso J."/>
            <person name="Kellner H."/>
            <person name="Castanera R."/>
            <person name="Alfaro M."/>
            <person name="Ramirez L."/>
            <person name="Pisabarro A.G."/>
            <person name="Kuo A."/>
            <person name="Tritt A."/>
            <person name="Lipzen A."/>
            <person name="He G."/>
            <person name="Yan M."/>
            <person name="Ng V."/>
            <person name="Cullen D."/>
            <person name="Martin F."/>
            <person name="Rosso M.-N."/>
            <person name="Henrissat B."/>
            <person name="Hibbett D."/>
            <person name="Martinez A.T."/>
            <person name="Grigoriev I.V."/>
        </authorList>
    </citation>
    <scope>NUCLEOTIDE SEQUENCE</scope>
    <source>
        <strain evidence="3">CBS 247.69</strain>
    </source>
</reference>
<dbReference type="Proteomes" id="UP000807353">
    <property type="component" value="Unassembled WGS sequence"/>
</dbReference>
<evidence type="ECO:0000256" key="2">
    <source>
        <dbReference type="SAM" id="Phobius"/>
    </source>
</evidence>
<dbReference type="AlphaFoldDB" id="A0A9P5Y222"/>
<feature type="region of interest" description="Disordered" evidence="1">
    <location>
        <begin position="179"/>
        <end position="198"/>
    </location>
</feature>
<dbReference type="OrthoDB" id="63581at2759"/>
<feature type="transmembrane region" description="Helical" evidence="2">
    <location>
        <begin position="34"/>
        <end position="56"/>
    </location>
</feature>
<name>A0A9P5Y222_9AGAR</name>
<feature type="transmembrane region" description="Helical" evidence="2">
    <location>
        <begin position="62"/>
        <end position="79"/>
    </location>
</feature>
<organism evidence="3 4">
    <name type="scientific">Collybia nuda</name>
    <dbReference type="NCBI Taxonomy" id="64659"/>
    <lineage>
        <taxon>Eukaryota</taxon>
        <taxon>Fungi</taxon>
        <taxon>Dikarya</taxon>
        <taxon>Basidiomycota</taxon>
        <taxon>Agaricomycotina</taxon>
        <taxon>Agaricomycetes</taxon>
        <taxon>Agaricomycetidae</taxon>
        <taxon>Agaricales</taxon>
        <taxon>Tricholomatineae</taxon>
        <taxon>Clitocybaceae</taxon>
        <taxon>Collybia</taxon>
    </lineage>
</organism>
<gene>
    <name evidence="3" type="ORF">BDZ94DRAFT_1267424</name>
</gene>